<gene>
    <name evidence="6" type="ORF">DXB93_08475</name>
</gene>
<comment type="caution">
    <text evidence="6">The sequence shown here is derived from an EMBL/GenBank/DDBJ whole genome shotgun (WGS) entry which is preliminary data.</text>
</comment>
<dbReference type="InterPro" id="IPR046348">
    <property type="entry name" value="SIS_dom_sf"/>
</dbReference>
<dbReference type="CDD" id="cd05013">
    <property type="entry name" value="SIS_RpiR"/>
    <property type="match status" value="1"/>
</dbReference>
<dbReference type="Gene3D" id="3.40.50.10490">
    <property type="entry name" value="Glucose-6-phosphate isomerase like protein, domain 1"/>
    <property type="match status" value="1"/>
</dbReference>
<dbReference type="RefSeq" id="WP_003535732.1">
    <property type="nucleotide sequence ID" value="NZ_AP031443.1"/>
</dbReference>
<evidence type="ECO:0000313" key="7">
    <source>
        <dbReference type="Proteomes" id="UP000261032"/>
    </source>
</evidence>
<dbReference type="InterPro" id="IPR009057">
    <property type="entry name" value="Homeodomain-like_sf"/>
</dbReference>
<dbReference type="GO" id="GO:0003677">
    <property type="term" value="F:DNA binding"/>
    <property type="evidence" value="ECO:0007669"/>
    <property type="project" value="UniProtKB-KW"/>
</dbReference>
<keyword evidence="3" id="KW-0804">Transcription</keyword>
<dbReference type="Gene3D" id="1.10.10.10">
    <property type="entry name" value="Winged helix-like DNA-binding domain superfamily/Winged helix DNA-binding domain"/>
    <property type="match status" value="1"/>
</dbReference>
<dbReference type="SUPFAM" id="SSF53697">
    <property type="entry name" value="SIS domain"/>
    <property type="match status" value="1"/>
</dbReference>
<protein>
    <submittedName>
        <fullName evidence="6">MurR/RpiR family transcriptional regulator</fullName>
    </submittedName>
</protein>
<evidence type="ECO:0000256" key="1">
    <source>
        <dbReference type="ARBA" id="ARBA00023015"/>
    </source>
</evidence>
<dbReference type="GO" id="GO:1901135">
    <property type="term" value="P:carbohydrate derivative metabolic process"/>
    <property type="evidence" value="ECO:0007669"/>
    <property type="project" value="InterPro"/>
</dbReference>
<dbReference type="InterPro" id="IPR001347">
    <property type="entry name" value="SIS_dom"/>
</dbReference>
<sequence>MLLQEKMKNTKFSPSEEIVIDFILTKQERIKDYSTTMIAGETYTSPSLLVRISKKLGFSGYNNFKNAFLEEVQYLHKSHLNIDANQPFLKTDSIMNIANKITQLKTESLNDTLSLIHHDTLQKAVRALQKSNTVKVFGVSNLSFPAEEFVFKLRHIGKNAEVFVLNSNIYQEAMMANSNDLGICLSYSGESGEIIKIANILKKKNVPIIAITSIGENSLTRLADIVLRVTTREKSYSKIGAYSSLESISLILDVLYSCFFTTAYDQHYTFKTELAKNTESREITNLIIQENEQNEKE</sequence>
<dbReference type="GeneID" id="64197594"/>
<evidence type="ECO:0000256" key="2">
    <source>
        <dbReference type="ARBA" id="ARBA00023125"/>
    </source>
</evidence>
<dbReference type="InterPro" id="IPR000281">
    <property type="entry name" value="HTH_RpiR"/>
</dbReference>
<dbReference type="InterPro" id="IPR036388">
    <property type="entry name" value="WH-like_DNA-bd_sf"/>
</dbReference>
<dbReference type="GO" id="GO:0003700">
    <property type="term" value="F:DNA-binding transcription factor activity"/>
    <property type="evidence" value="ECO:0007669"/>
    <property type="project" value="InterPro"/>
</dbReference>
<evidence type="ECO:0000259" key="5">
    <source>
        <dbReference type="PROSITE" id="PS51464"/>
    </source>
</evidence>
<organism evidence="6 7">
    <name type="scientific">Thomasclavelia ramosa</name>
    <dbReference type="NCBI Taxonomy" id="1547"/>
    <lineage>
        <taxon>Bacteria</taxon>
        <taxon>Bacillati</taxon>
        <taxon>Bacillota</taxon>
        <taxon>Erysipelotrichia</taxon>
        <taxon>Erysipelotrichales</taxon>
        <taxon>Coprobacillaceae</taxon>
        <taxon>Thomasclavelia</taxon>
    </lineage>
</organism>
<dbReference type="EMBL" id="QUSL01000011">
    <property type="protein sequence ID" value="RGD85399.1"/>
    <property type="molecule type" value="Genomic_DNA"/>
</dbReference>
<feature type="domain" description="HTH rpiR-type" evidence="4">
    <location>
        <begin position="1"/>
        <end position="75"/>
    </location>
</feature>
<dbReference type="InterPro" id="IPR035472">
    <property type="entry name" value="RpiR-like_SIS"/>
</dbReference>
<evidence type="ECO:0000256" key="3">
    <source>
        <dbReference type="ARBA" id="ARBA00023163"/>
    </source>
</evidence>
<dbReference type="PANTHER" id="PTHR30514:SF10">
    <property type="entry name" value="MURR_RPIR FAMILY TRANSCRIPTIONAL REGULATOR"/>
    <property type="match status" value="1"/>
</dbReference>
<dbReference type="PROSITE" id="PS51464">
    <property type="entry name" value="SIS"/>
    <property type="match status" value="1"/>
</dbReference>
<dbReference type="SUPFAM" id="SSF46689">
    <property type="entry name" value="Homeodomain-like"/>
    <property type="match status" value="1"/>
</dbReference>
<dbReference type="Pfam" id="PF01418">
    <property type="entry name" value="HTH_6"/>
    <property type="match status" value="1"/>
</dbReference>
<dbReference type="GO" id="GO:0097367">
    <property type="term" value="F:carbohydrate derivative binding"/>
    <property type="evidence" value="ECO:0007669"/>
    <property type="project" value="InterPro"/>
</dbReference>
<reference evidence="6 7" key="1">
    <citation type="submission" date="2018-08" db="EMBL/GenBank/DDBJ databases">
        <title>A genome reference for cultivated species of the human gut microbiota.</title>
        <authorList>
            <person name="Zou Y."/>
            <person name="Xue W."/>
            <person name="Luo G."/>
        </authorList>
    </citation>
    <scope>NUCLEOTIDE SEQUENCE [LARGE SCALE GENOMIC DNA]</scope>
    <source>
        <strain evidence="6 7">OM06-4</strain>
    </source>
</reference>
<evidence type="ECO:0000313" key="6">
    <source>
        <dbReference type="EMBL" id="RGD85399.1"/>
    </source>
</evidence>
<dbReference type="Proteomes" id="UP000261032">
    <property type="component" value="Unassembled WGS sequence"/>
</dbReference>
<keyword evidence="1" id="KW-0805">Transcription regulation</keyword>
<dbReference type="PROSITE" id="PS51071">
    <property type="entry name" value="HTH_RPIR"/>
    <property type="match status" value="1"/>
</dbReference>
<evidence type="ECO:0000259" key="4">
    <source>
        <dbReference type="PROSITE" id="PS51071"/>
    </source>
</evidence>
<feature type="domain" description="SIS" evidence="5">
    <location>
        <begin position="124"/>
        <end position="265"/>
    </location>
</feature>
<accession>A0A3E3ECZ8</accession>
<keyword evidence="2" id="KW-0238">DNA-binding</keyword>
<dbReference type="InterPro" id="IPR047640">
    <property type="entry name" value="RpiR-like"/>
</dbReference>
<name>A0A3E3ECZ8_9FIRM</name>
<dbReference type="Pfam" id="PF01380">
    <property type="entry name" value="SIS"/>
    <property type="match status" value="1"/>
</dbReference>
<proteinExistence type="predicted"/>
<dbReference type="PANTHER" id="PTHR30514">
    <property type="entry name" value="GLUCOKINASE"/>
    <property type="match status" value="1"/>
</dbReference>
<dbReference type="AlphaFoldDB" id="A0A3E3ECZ8"/>